<evidence type="ECO:0000259" key="3">
    <source>
        <dbReference type="PROSITE" id="PS51186"/>
    </source>
</evidence>
<dbReference type="GO" id="GO:0016747">
    <property type="term" value="F:acyltransferase activity, transferring groups other than amino-acyl groups"/>
    <property type="evidence" value="ECO:0007669"/>
    <property type="project" value="InterPro"/>
</dbReference>
<comment type="caution">
    <text evidence="4">The sequence shown here is derived from an EMBL/GenBank/DDBJ whole genome shotgun (WGS) entry which is preliminary data.</text>
</comment>
<name>A0A2N8T1J1_STUST</name>
<evidence type="ECO:0000313" key="5">
    <source>
        <dbReference type="Proteomes" id="UP000235897"/>
    </source>
</evidence>
<dbReference type="SUPFAM" id="SSF55729">
    <property type="entry name" value="Acyl-CoA N-acyltransferases (Nat)"/>
    <property type="match status" value="1"/>
</dbReference>
<dbReference type="Gene3D" id="3.40.630.30">
    <property type="match status" value="1"/>
</dbReference>
<dbReference type="OrthoDB" id="9796129at2"/>
<gene>
    <name evidence="4" type="primary">aac(3)-I</name>
    <name evidence="4" type="ORF">CXL00_06095</name>
</gene>
<keyword evidence="2" id="KW-0012">Acyltransferase</keyword>
<protein>
    <submittedName>
        <fullName evidence="4">AAC(3)-I family aminoglycoside N-acetyltransferase</fullName>
    </submittedName>
</protein>
<dbReference type="Pfam" id="PF00583">
    <property type="entry name" value="Acetyltransf_1"/>
    <property type="match status" value="1"/>
</dbReference>
<dbReference type="InterPro" id="IPR050832">
    <property type="entry name" value="Bact_Acetyltransf"/>
</dbReference>
<dbReference type="EMBL" id="POUW01000001">
    <property type="protein sequence ID" value="PNG08600.1"/>
    <property type="molecule type" value="Genomic_DNA"/>
</dbReference>
<reference evidence="4 5" key="1">
    <citation type="submission" date="2018-01" db="EMBL/GenBank/DDBJ databases">
        <title>Denitrification phenotypes of diverse strains of Pseudomonas stutzeri.</title>
        <authorList>
            <person name="Milligan D.A."/>
            <person name="Bergaust L."/>
            <person name="Bakken L.R."/>
            <person name="Frostegard A."/>
        </authorList>
    </citation>
    <scope>NUCLEOTIDE SEQUENCE [LARGE SCALE GENOMIC DNA]</scope>
    <source>
        <strain evidence="4 5">28a3</strain>
    </source>
</reference>
<accession>A0A2N8T1J1</accession>
<dbReference type="InterPro" id="IPR000182">
    <property type="entry name" value="GNAT_dom"/>
</dbReference>
<evidence type="ECO:0000256" key="2">
    <source>
        <dbReference type="ARBA" id="ARBA00023315"/>
    </source>
</evidence>
<proteinExistence type="predicted"/>
<dbReference type="AlphaFoldDB" id="A0A2N8T1J1"/>
<dbReference type="Proteomes" id="UP000235897">
    <property type="component" value="Unassembled WGS sequence"/>
</dbReference>
<dbReference type="PANTHER" id="PTHR43877">
    <property type="entry name" value="AMINOALKYLPHOSPHONATE N-ACETYLTRANSFERASE-RELATED-RELATED"/>
    <property type="match status" value="1"/>
</dbReference>
<keyword evidence="1 4" id="KW-0808">Transferase</keyword>
<feature type="domain" description="N-acetyltransferase" evidence="3">
    <location>
        <begin position="5"/>
        <end position="158"/>
    </location>
</feature>
<organism evidence="4 5">
    <name type="scientific">Stutzerimonas stutzeri</name>
    <name type="common">Pseudomonas stutzeri</name>
    <dbReference type="NCBI Taxonomy" id="316"/>
    <lineage>
        <taxon>Bacteria</taxon>
        <taxon>Pseudomonadati</taxon>
        <taxon>Pseudomonadota</taxon>
        <taxon>Gammaproteobacteria</taxon>
        <taxon>Pseudomonadales</taxon>
        <taxon>Pseudomonadaceae</taxon>
        <taxon>Stutzerimonas</taxon>
    </lineage>
</organism>
<dbReference type="CDD" id="cd04301">
    <property type="entry name" value="NAT_SF"/>
    <property type="match status" value="1"/>
</dbReference>
<sequence>MTQAISVRRLTSNDVPQMRNMLSMFGQAFEDIPTYTEHQPSTPYLADLLSSNTFVALAAFEGDRVIGGLAAYVLPKFEQSRREIYVYDLAVAQSHRRLGVATALIRALQRLARELGAYVIFIQADYGDEPAVALYTKLGTREEVLHFDIRPESEDDTA</sequence>
<evidence type="ECO:0000256" key="1">
    <source>
        <dbReference type="ARBA" id="ARBA00022679"/>
    </source>
</evidence>
<dbReference type="InterPro" id="IPR016181">
    <property type="entry name" value="Acyl_CoA_acyltransferase"/>
</dbReference>
<dbReference type="NCBIfam" id="NF033083">
    <property type="entry name" value="AAC_3_I"/>
    <property type="match status" value="1"/>
</dbReference>
<dbReference type="PROSITE" id="PS51186">
    <property type="entry name" value="GNAT"/>
    <property type="match status" value="1"/>
</dbReference>
<dbReference type="RefSeq" id="WP_102846203.1">
    <property type="nucleotide sequence ID" value="NZ_JAMOIG010000015.1"/>
</dbReference>
<evidence type="ECO:0000313" key="4">
    <source>
        <dbReference type="EMBL" id="PNG08600.1"/>
    </source>
</evidence>